<keyword evidence="5" id="KW-1185">Reference proteome</keyword>
<dbReference type="AlphaFoldDB" id="A0A1S6U830"/>
<feature type="transmembrane region" description="Helical" evidence="2">
    <location>
        <begin position="520"/>
        <end position="545"/>
    </location>
</feature>
<dbReference type="PANTHER" id="PTHR37813">
    <property type="entry name" value="FELS-2 PROPHAGE PROTEIN"/>
    <property type="match status" value="1"/>
</dbReference>
<feature type="transmembrane region" description="Helical" evidence="2">
    <location>
        <begin position="447"/>
        <end position="465"/>
    </location>
</feature>
<evidence type="ECO:0000256" key="1">
    <source>
        <dbReference type="ARBA" id="ARBA00022612"/>
    </source>
</evidence>
<evidence type="ECO:0000313" key="5">
    <source>
        <dbReference type="Proteomes" id="UP000190868"/>
    </source>
</evidence>
<keyword evidence="1" id="KW-1188">Viral release from host cell</keyword>
<accession>A0A1S6U830</accession>
<dbReference type="Pfam" id="PF10145">
    <property type="entry name" value="PhageMin_Tail"/>
    <property type="match status" value="1"/>
</dbReference>
<sequence>MQNALIGISIGLALKGLSSVKLGENSFNKLQKAIDSAGEKAKKLNSILNKVKLSNIKIDGLESKMSNFKSSIAEKLALGASVVMPIKLGAEFENDMARVKALSGANTDEFEKLKQTAKDLGASTTFSAQEVAEGMQFLSMAGFKANETVQAMPGLLALASAGATDLATTSDIASNILTGFGLKASEMGRVADVMSKAMSSANVDTTMLGDTMKYVAPVASGLGASIEEVAALSAKLGDVGIQGSMAGTTLRSMYARMAAPPSEARKILEELGVSTTTADGKMKDMITIIGELNNRMALMSESEKSEVIKNLFGMEAIGGATALLKQGSKNLRDYEAQLKKSQGSAKKIAKDQNDTAMGDFKALGSVFSGIAINISELLLPSIRSLTQGLTKVGVWINSFIEKHKTLAKIISYAVVGFISFSVVLPTIGFLMMGVSVASLRAMNTFRLLKIASSLLFSGLGKLVLAIRSQNIAMMIAGLRLKAAIVLTSAYNVANKALTASFAILRTGVLAGAGAMKILKIALISTGIGAIVVGIGMAAAFLIANWDKVKIYFNKFVSWAKSTFGGLVESIKSLFNKVVGFVSSAFSPTANVISGVFGSVAGLFSSMFDDIKGAFSSVASWFEGVFGGLFDWFSDKFSWVSDTLKTVTDNIGSVWSGTKSFFGFGNDDTTKQISDQEPLVNKNKEFKPWYQKEKEPKKAETFATKAMNAVNQAINISFNGGINIATSDGKFDMAEFEKAVLISVKRALKFEAMNEKNTSIVG</sequence>
<evidence type="ECO:0000259" key="3">
    <source>
        <dbReference type="Pfam" id="PF10145"/>
    </source>
</evidence>
<evidence type="ECO:0000313" key="4">
    <source>
        <dbReference type="EMBL" id="AQW87908.1"/>
    </source>
</evidence>
<organism evidence="4 5">
    <name type="scientific">Campylobacter pinnipediorum subsp. caledonicus</name>
    <dbReference type="NCBI Taxonomy" id="1874362"/>
    <lineage>
        <taxon>Bacteria</taxon>
        <taxon>Pseudomonadati</taxon>
        <taxon>Campylobacterota</taxon>
        <taxon>Epsilonproteobacteria</taxon>
        <taxon>Campylobacterales</taxon>
        <taxon>Campylobacteraceae</taxon>
        <taxon>Campylobacter</taxon>
    </lineage>
</organism>
<dbReference type="RefSeq" id="WP_078424601.1">
    <property type="nucleotide sequence ID" value="NZ_CP017258.1"/>
</dbReference>
<keyword evidence="2" id="KW-0472">Membrane</keyword>
<feature type="domain" description="Phage tail tape measure protein" evidence="3">
    <location>
        <begin position="115"/>
        <end position="313"/>
    </location>
</feature>
<dbReference type="PANTHER" id="PTHR37813:SF1">
    <property type="entry name" value="FELS-2 PROPHAGE PROTEIN"/>
    <property type="match status" value="1"/>
</dbReference>
<name>A0A1S6U830_9BACT</name>
<proteinExistence type="predicted"/>
<dbReference type="NCBIfam" id="TIGR01760">
    <property type="entry name" value="tape_meas_TP901"/>
    <property type="match status" value="1"/>
</dbReference>
<evidence type="ECO:0000256" key="2">
    <source>
        <dbReference type="SAM" id="Phobius"/>
    </source>
</evidence>
<feature type="transmembrane region" description="Helical" evidence="2">
    <location>
        <begin position="471"/>
        <end position="489"/>
    </location>
</feature>
<keyword evidence="2" id="KW-0812">Transmembrane</keyword>
<keyword evidence="2" id="KW-1133">Transmembrane helix</keyword>
<dbReference type="Proteomes" id="UP000190868">
    <property type="component" value="Chromosome"/>
</dbReference>
<dbReference type="InterPro" id="IPR010090">
    <property type="entry name" value="Phage_tape_meas"/>
</dbReference>
<protein>
    <submittedName>
        <fullName evidence="4">Phage tail tape measure protein, TP901 family</fullName>
    </submittedName>
</protein>
<feature type="transmembrane region" description="Helical" evidence="2">
    <location>
        <begin position="409"/>
        <end position="435"/>
    </location>
</feature>
<dbReference type="EMBL" id="CP017258">
    <property type="protein sequence ID" value="AQW87908.1"/>
    <property type="molecule type" value="Genomic_DNA"/>
</dbReference>
<gene>
    <name evidence="4" type="ORF">CPIN18021_1109</name>
</gene>
<reference evidence="5" key="1">
    <citation type="submission" date="2016-09" db="EMBL/GenBank/DDBJ databases">
        <title>Comparative genomics of the Campylobacter concisus group.</title>
        <authorList>
            <person name="Miller W.G."/>
            <person name="Yee E."/>
            <person name="Chapman M.H."/>
            <person name="Huynh S."/>
            <person name="Bono J.L."/>
            <person name="On S.L.W."/>
            <person name="StLeger J."/>
            <person name="Foster G."/>
            <person name="Parker C.T."/>
        </authorList>
    </citation>
    <scope>NUCLEOTIDE SEQUENCE [LARGE SCALE GENOMIC DNA]</scope>
    <source>
        <strain evidence="5">RM18021</strain>
    </source>
</reference>